<name>A0A1G1Y2A5_9BACT</name>
<evidence type="ECO:0000313" key="1">
    <source>
        <dbReference type="EMBL" id="OGY46314.1"/>
    </source>
</evidence>
<comment type="caution">
    <text evidence="1">The sequence shown here is derived from an EMBL/GenBank/DDBJ whole genome shotgun (WGS) entry which is preliminary data.</text>
</comment>
<reference evidence="1 2" key="1">
    <citation type="journal article" date="2016" name="Nat. Commun.">
        <title>Thousands of microbial genomes shed light on interconnected biogeochemical processes in an aquifer system.</title>
        <authorList>
            <person name="Anantharaman K."/>
            <person name="Brown C.T."/>
            <person name="Hug L.A."/>
            <person name="Sharon I."/>
            <person name="Castelle C.J."/>
            <person name="Probst A.J."/>
            <person name="Thomas B.C."/>
            <person name="Singh A."/>
            <person name="Wilkins M.J."/>
            <person name="Karaoz U."/>
            <person name="Brodie E.L."/>
            <person name="Williams K.H."/>
            <person name="Hubbard S.S."/>
            <person name="Banfield J.F."/>
        </authorList>
    </citation>
    <scope>NUCLEOTIDE SEQUENCE [LARGE SCALE GENOMIC DNA]</scope>
</reference>
<protein>
    <recommendedName>
        <fullName evidence="3">HIT domain-containing protein</fullName>
    </recommendedName>
</protein>
<proteinExistence type="predicted"/>
<organism evidence="1 2">
    <name type="scientific">Candidatus Buchananbacteria bacterium RIFCSPHIGHO2_01_FULL_44_11</name>
    <dbReference type="NCBI Taxonomy" id="1797535"/>
    <lineage>
        <taxon>Bacteria</taxon>
        <taxon>Candidatus Buchananiibacteriota</taxon>
    </lineage>
</organism>
<dbReference type="Proteomes" id="UP000178240">
    <property type="component" value="Unassembled WGS sequence"/>
</dbReference>
<dbReference type="AlphaFoldDB" id="A0A1G1Y2A5"/>
<dbReference type="EMBL" id="MHIE01000005">
    <property type="protein sequence ID" value="OGY46314.1"/>
    <property type="molecule type" value="Genomic_DNA"/>
</dbReference>
<gene>
    <name evidence="1" type="ORF">A2744_01705</name>
</gene>
<evidence type="ECO:0008006" key="3">
    <source>
        <dbReference type="Google" id="ProtNLM"/>
    </source>
</evidence>
<sequence>MPAPDPIRQGTLSSGRRWCLVESRRRSPREDGTGPITGRHLILALEDESAQPTITERSELWLLAEQFAREFAVRPGRYRIGQNGDDLCTRETFHIHIILPNVDEELPKLVFRG</sequence>
<accession>A0A1G1Y2A5</accession>
<dbReference type="STRING" id="1797535.A2744_01705"/>
<evidence type="ECO:0000313" key="2">
    <source>
        <dbReference type="Proteomes" id="UP000178240"/>
    </source>
</evidence>